<keyword evidence="2" id="KW-0805">Transcription regulation</keyword>
<dbReference type="SMART" id="SM00354">
    <property type="entry name" value="HTH_LACI"/>
    <property type="match status" value="1"/>
</dbReference>
<sequence>MAKNVQRKATSFDVARLAGVSRSAVSRAFTPGANIAPETKEKVTKAALELGYRVNSLARGLQKDHSGLVGLVASRLDTPLRSRQVRQLSEALIREGLKPMLITAESPDEVGSLIESLLGYSVAGMIFTSDTPPRALIEDCGRLGLPVVLVNRAGASNWGDRVVADNAQAGQLAARILVDSGAKCLGCLVPRKKTYSVSGRAEAFLGAAAERGLSTEILYTQDQGYADARLGINETDRAVFDRIDGLFCSTDLMALGALDALRIDLGIAVPDQIQVLGFDDIEQASWGSFNLSTIRQDVDAQTKTVVRLLRERIADSSLTNRVERQPLNAVLRGTTRHDG</sequence>
<dbReference type="Gene3D" id="1.10.260.40">
    <property type="entry name" value="lambda repressor-like DNA-binding domains"/>
    <property type="match status" value="1"/>
</dbReference>
<dbReference type="InterPro" id="IPR000843">
    <property type="entry name" value="HTH_LacI"/>
</dbReference>
<dbReference type="EMBL" id="QBUD01000005">
    <property type="protein sequence ID" value="PUB14877.1"/>
    <property type="molecule type" value="Genomic_DNA"/>
</dbReference>
<feature type="domain" description="HTH lacI-type" evidence="5">
    <location>
        <begin position="9"/>
        <end position="63"/>
    </location>
</feature>
<dbReference type="Pfam" id="PF00356">
    <property type="entry name" value="LacI"/>
    <property type="match status" value="1"/>
</dbReference>
<dbReference type="InterPro" id="IPR046335">
    <property type="entry name" value="LacI/GalR-like_sensor"/>
</dbReference>
<dbReference type="Pfam" id="PF13377">
    <property type="entry name" value="Peripla_BP_3"/>
    <property type="match status" value="1"/>
</dbReference>
<protein>
    <submittedName>
        <fullName evidence="6">LacI family transcriptional regulator</fullName>
    </submittedName>
</protein>
<keyword evidence="4" id="KW-0804">Transcription</keyword>
<keyword evidence="7" id="KW-1185">Reference proteome</keyword>
<evidence type="ECO:0000256" key="3">
    <source>
        <dbReference type="ARBA" id="ARBA00023125"/>
    </source>
</evidence>
<dbReference type="Proteomes" id="UP000244523">
    <property type="component" value="Unassembled WGS sequence"/>
</dbReference>
<dbReference type="InterPro" id="IPR028082">
    <property type="entry name" value="Peripla_BP_I"/>
</dbReference>
<dbReference type="PROSITE" id="PS50932">
    <property type="entry name" value="HTH_LACI_2"/>
    <property type="match status" value="1"/>
</dbReference>
<evidence type="ECO:0000313" key="6">
    <source>
        <dbReference type="EMBL" id="PUB14877.1"/>
    </source>
</evidence>
<reference evidence="6 7" key="1">
    <citation type="submission" date="2018-04" db="EMBL/GenBank/DDBJ databases">
        <title>Genomic Encyclopedia of Archaeal and Bacterial Type Strains, Phase II (KMG-II): from individual species to whole genera.</title>
        <authorList>
            <person name="Goeker M."/>
        </authorList>
    </citation>
    <scope>NUCLEOTIDE SEQUENCE [LARGE SCALE GENOMIC DNA]</scope>
    <source>
        <strain evidence="6 7">DSM 29955</strain>
    </source>
</reference>
<dbReference type="GO" id="GO:0000976">
    <property type="term" value="F:transcription cis-regulatory region binding"/>
    <property type="evidence" value="ECO:0007669"/>
    <property type="project" value="TreeGrafter"/>
</dbReference>
<organism evidence="6 7">
    <name type="scientific">Yoonia sediminilitoris</name>
    <dbReference type="NCBI Taxonomy" id="1286148"/>
    <lineage>
        <taxon>Bacteria</taxon>
        <taxon>Pseudomonadati</taxon>
        <taxon>Pseudomonadota</taxon>
        <taxon>Alphaproteobacteria</taxon>
        <taxon>Rhodobacterales</taxon>
        <taxon>Paracoccaceae</taxon>
        <taxon>Yoonia</taxon>
    </lineage>
</organism>
<dbReference type="PANTHER" id="PTHR30146">
    <property type="entry name" value="LACI-RELATED TRANSCRIPTIONAL REPRESSOR"/>
    <property type="match status" value="1"/>
</dbReference>
<dbReference type="InterPro" id="IPR010982">
    <property type="entry name" value="Lambda_DNA-bd_dom_sf"/>
</dbReference>
<dbReference type="CDD" id="cd01392">
    <property type="entry name" value="HTH_LacI"/>
    <property type="match status" value="1"/>
</dbReference>
<dbReference type="PANTHER" id="PTHR30146:SF95">
    <property type="entry name" value="RIBOSE OPERON REPRESSOR"/>
    <property type="match status" value="1"/>
</dbReference>
<dbReference type="SUPFAM" id="SSF47413">
    <property type="entry name" value="lambda repressor-like DNA-binding domains"/>
    <property type="match status" value="1"/>
</dbReference>
<name>A0A2T6KH97_9RHOB</name>
<comment type="caution">
    <text evidence="6">The sequence shown here is derived from an EMBL/GenBank/DDBJ whole genome shotgun (WGS) entry which is preliminary data.</text>
</comment>
<dbReference type="GO" id="GO:0003700">
    <property type="term" value="F:DNA-binding transcription factor activity"/>
    <property type="evidence" value="ECO:0007669"/>
    <property type="project" value="TreeGrafter"/>
</dbReference>
<evidence type="ECO:0000256" key="1">
    <source>
        <dbReference type="ARBA" id="ARBA00022491"/>
    </source>
</evidence>
<gene>
    <name evidence="6" type="ORF">C8N45_105100</name>
</gene>
<dbReference type="AlphaFoldDB" id="A0A2T6KH97"/>
<evidence type="ECO:0000313" key="7">
    <source>
        <dbReference type="Proteomes" id="UP000244523"/>
    </source>
</evidence>
<proteinExistence type="predicted"/>
<dbReference type="SUPFAM" id="SSF53822">
    <property type="entry name" value="Periplasmic binding protein-like I"/>
    <property type="match status" value="1"/>
</dbReference>
<accession>A0A2T6KH97</accession>
<keyword evidence="3" id="KW-0238">DNA-binding</keyword>
<dbReference type="RefSeq" id="WP_108386460.1">
    <property type="nucleotide sequence ID" value="NZ_QBUD01000005.1"/>
</dbReference>
<evidence type="ECO:0000256" key="2">
    <source>
        <dbReference type="ARBA" id="ARBA00023015"/>
    </source>
</evidence>
<dbReference type="CDD" id="cd06278">
    <property type="entry name" value="PBP1_LacI-like"/>
    <property type="match status" value="1"/>
</dbReference>
<dbReference type="OrthoDB" id="8433438at2"/>
<keyword evidence="1" id="KW-0678">Repressor</keyword>
<evidence type="ECO:0000259" key="5">
    <source>
        <dbReference type="PROSITE" id="PS50932"/>
    </source>
</evidence>
<dbReference type="Gene3D" id="3.40.50.2300">
    <property type="match status" value="2"/>
</dbReference>
<evidence type="ECO:0000256" key="4">
    <source>
        <dbReference type="ARBA" id="ARBA00023163"/>
    </source>
</evidence>